<sequence length="217" mass="23544">MNPGVISNIIMIVLVILILTGWGAKTLRDGHLSPKLAACGLILYVFCSGLNFAGPLDGRWNFGGTLFPVLLTLWSLTIFQNWQHRLQYLLGVLTVSVALLVLLTLVPLDPAFFILDPDLLYPFTAVIISVLSVKRPFVALSIACVGLMISGSVDPILHRAFQMDGIVFGGGEIRDMLALTGAGVLAVHGFYHTGANYVQSMVKGWRERRSEGGPEHA</sequence>
<dbReference type="RefSeq" id="WP_094236420.1">
    <property type="nucleotide sequence ID" value="NZ_CP022657.1"/>
</dbReference>
<organism evidence="2 3">
    <name type="scientific">Tumebacillus algifaecis</name>
    <dbReference type="NCBI Taxonomy" id="1214604"/>
    <lineage>
        <taxon>Bacteria</taxon>
        <taxon>Bacillati</taxon>
        <taxon>Bacillota</taxon>
        <taxon>Bacilli</taxon>
        <taxon>Bacillales</taxon>
        <taxon>Alicyclobacillaceae</taxon>
        <taxon>Tumebacillus</taxon>
    </lineage>
</organism>
<dbReference type="Pfam" id="PF24124">
    <property type="entry name" value="YphA"/>
    <property type="match status" value="1"/>
</dbReference>
<feature type="transmembrane region" description="Helical" evidence="1">
    <location>
        <begin position="60"/>
        <end position="79"/>
    </location>
</feature>
<name>A0A223D0T9_9BACL</name>
<keyword evidence="1" id="KW-1133">Transmembrane helix</keyword>
<dbReference type="KEGG" id="tab:CIG75_09375"/>
<feature type="transmembrane region" description="Helical" evidence="1">
    <location>
        <begin position="112"/>
        <end position="131"/>
    </location>
</feature>
<feature type="transmembrane region" description="Helical" evidence="1">
    <location>
        <begin position="36"/>
        <end position="54"/>
    </location>
</feature>
<evidence type="ECO:0000313" key="2">
    <source>
        <dbReference type="EMBL" id="ASS75171.1"/>
    </source>
</evidence>
<dbReference type="EMBL" id="CP022657">
    <property type="protein sequence ID" value="ASS75171.1"/>
    <property type="molecule type" value="Genomic_DNA"/>
</dbReference>
<keyword evidence="3" id="KW-1185">Reference proteome</keyword>
<evidence type="ECO:0000256" key="1">
    <source>
        <dbReference type="SAM" id="Phobius"/>
    </source>
</evidence>
<feature type="transmembrane region" description="Helical" evidence="1">
    <location>
        <begin position="177"/>
        <end position="198"/>
    </location>
</feature>
<dbReference type="AlphaFoldDB" id="A0A223D0T9"/>
<dbReference type="InterPro" id="IPR014617">
    <property type="entry name" value="YphA_Bacsu"/>
</dbReference>
<keyword evidence="1" id="KW-0472">Membrane</keyword>
<reference evidence="2 3" key="1">
    <citation type="journal article" date="2015" name="Int. J. Syst. Evol. Microbiol.">
        <title>Tumebacillus algifaecis sp. nov., isolated from decomposing algal scum.</title>
        <authorList>
            <person name="Wu Y.F."/>
            <person name="Zhang B."/>
            <person name="Xing P."/>
            <person name="Wu Q.L."/>
            <person name="Liu S.J."/>
        </authorList>
    </citation>
    <scope>NUCLEOTIDE SEQUENCE [LARGE SCALE GENOMIC DNA]</scope>
    <source>
        <strain evidence="2 3">THMBR28</strain>
    </source>
</reference>
<accession>A0A223D0T9</accession>
<gene>
    <name evidence="2" type="ORF">CIG75_09375</name>
</gene>
<feature type="transmembrane region" description="Helical" evidence="1">
    <location>
        <begin position="86"/>
        <end position="106"/>
    </location>
</feature>
<keyword evidence="1" id="KW-0812">Transmembrane</keyword>
<evidence type="ECO:0000313" key="3">
    <source>
        <dbReference type="Proteomes" id="UP000214688"/>
    </source>
</evidence>
<proteinExistence type="predicted"/>
<protein>
    <submittedName>
        <fullName evidence="2">Uncharacterized protein</fullName>
    </submittedName>
</protein>
<feature type="transmembrane region" description="Helical" evidence="1">
    <location>
        <begin position="6"/>
        <end position="24"/>
    </location>
</feature>
<dbReference type="OrthoDB" id="2381081at2"/>
<feature type="transmembrane region" description="Helical" evidence="1">
    <location>
        <begin position="138"/>
        <end position="157"/>
    </location>
</feature>
<dbReference type="Proteomes" id="UP000214688">
    <property type="component" value="Chromosome"/>
</dbReference>